<organism evidence="1 2">
    <name type="scientific">Melastoma candidum</name>
    <dbReference type="NCBI Taxonomy" id="119954"/>
    <lineage>
        <taxon>Eukaryota</taxon>
        <taxon>Viridiplantae</taxon>
        <taxon>Streptophyta</taxon>
        <taxon>Embryophyta</taxon>
        <taxon>Tracheophyta</taxon>
        <taxon>Spermatophyta</taxon>
        <taxon>Magnoliopsida</taxon>
        <taxon>eudicotyledons</taxon>
        <taxon>Gunneridae</taxon>
        <taxon>Pentapetalae</taxon>
        <taxon>rosids</taxon>
        <taxon>malvids</taxon>
        <taxon>Myrtales</taxon>
        <taxon>Melastomataceae</taxon>
        <taxon>Melastomatoideae</taxon>
        <taxon>Melastomateae</taxon>
        <taxon>Melastoma</taxon>
    </lineage>
</organism>
<reference evidence="2" key="1">
    <citation type="journal article" date="2023" name="Front. Plant Sci.">
        <title>Chromosomal-level genome assembly of Melastoma candidum provides insights into trichome evolution.</title>
        <authorList>
            <person name="Zhong Y."/>
            <person name="Wu W."/>
            <person name="Sun C."/>
            <person name="Zou P."/>
            <person name="Liu Y."/>
            <person name="Dai S."/>
            <person name="Zhou R."/>
        </authorList>
    </citation>
    <scope>NUCLEOTIDE SEQUENCE [LARGE SCALE GENOMIC DNA]</scope>
</reference>
<comment type="caution">
    <text evidence="1">The sequence shown here is derived from an EMBL/GenBank/DDBJ whole genome shotgun (WGS) entry which is preliminary data.</text>
</comment>
<name>A0ACB9SF21_9MYRT</name>
<protein>
    <submittedName>
        <fullName evidence="1">Uncharacterized protein</fullName>
    </submittedName>
</protein>
<evidence type="ECO:0000313" key="2">
    <source>
        <dbReference type="Proteomes" id="UP001057402"/>
    </source>
</evidence>
<dbReference type="EMBL" id="CM042880">
    <property type="protein sequence ID" value="KAI4388444.1"/>
    <property type="molecule type" value="Genomic_DNA"/>
</dbReference>
<sequence length="102" mass="11503">MSARTLVVVFFFWALLTFITPTLVQLSESHKIKSKLDGEEKIIEAMRPRKVLDYVRRRVVQRAPTLLEKSPPRSIASPPAPAPAPVQMIRPIQKTGTVKQPT</sequence>
<dbReference type="Proteomes" id="UP001057402">
    <property type="component" value="Chromosome 1"/>
</dbReference>
<keyword evidence="2" id="KW-1185">Reference proteome</keyword>
<accession>A0ACB9SF21</accession>
<proteinExistence type="predicted"/>
<evidence type="ECO:0000313" key="1">
    <source>
        <dbReference type="EMBL" id="KAI4388444.1"/>
    </source>
</evidence>
<gene>
    <name evidence="1" type="ORF">MLD38_000768</name>
</gene>